<dbReference type="InterPro" id="IPR035919">
    <property type="entry name" value="EAL_sf"/>
</dbReference>
<feature type="domain" description="EAL" evidence="2">
    <location>
        <begin position="380"/>
        <end position="627"/>
    </location>
</feature>
<dbReference type="SUPFAM" id="SSF141868">
    <property type="entry name" value="EAL domain-like"/>
    <property type="match status" value="1"/>
</dbReference>
<dbReference type="PROSITE" id="PS50883">
    <property type="entry name" value="EAL"/>
    <property type="match status" value="1"/>
</dbReference>
<keyword evidence="1" id="KW-0812">Transmembrane</keyword>
<dbReference type="InterPro" id="IPR000160">
    <property type="entry name" value="GGDEF_dom"/>
</dbReference>
<dbReference type="Proteomes" id="UP000031327">
    <property type="component" value="Unassembled WGS sequence"/>
</dbReference>
<dbReference type="RefSeq" id="WP_039611908.1">
    <property type="nucleotide sequence ID" value="NZ_JWIC01000010.1"/>
</dbReference>
<dbReference type="EMBL" id="JWIC01000010">
    <property type="protein sequence ID" value="KID55015.1"/>
    <property type="molecule type" value="Genomic_DNA"/>
</dbReference>
<evidence type="ECO:0000259" key="2">
    <source>
        <dbReference type="PROSITE" id="PS50883"/>
    </source>
</evidence>
<dbReference type="Gene3D" id="3.30.70.270">
    <property type="match status" value="1"/>
</dbReference>
<dbReference type="InterPro" id="IPR050706">
    <property type="entry name" value="Cyclic-di-GMP_PDE-like"/>
</dbReference>
<dbReference type="SMART" id="SM00267">
    <property type="entry name" value="GGDEF"/>
    <property type="match status" value="1"/>
</dbReference>
<evidence type="ECO:0000256" key="1">
    <source>
        <dbReference type="SAM" id="Phobius"/>
    </source>
</evidence>
<dbReference type="Pfam" id="PF00990">
    <property type="entry name" value="GGDEF"/>
    <property type="match status" value="1"/>
</dbReference>
<proteinExistence type="predicted"/>
<dbReference type="InterPro" id="IPR029787">
    <property type="entry name" value="Nucleotide_cyclase"/>
</dbReference>
<dbReference type="SUPFAM" id="SSF55073">
    <property type="entry name" value="Nucleotide cyclase"/>
    <property type="match status" value="1"/>
</dbReference>
<comment type="caution">
    <text evidence="3">The sequence shown here is derived from an EMBL/GenBank/DDBJ whole genome shotgun (WGS) entry which is preliminary data.</text>
</comment>
<dbReference type="PANTHER" id="PTHR33121:SF79">
    <property type="entry name" value="CYCLIC DI-GMP PHOSPHODIESTERASE PDED-RELATED"/>
    <property type="match status" value="1"/>
</dbReference>
<dbReference type="InterPro" id="IPR001633">
    <property type="entry name" value="EAL_dom"/>
</dbReference>
<accession>A0A0C1Q654</accession>
<evidence type="ECO:0000313" key="4">
    <source>
        <dbReference type="Proteomes" id="UP000031327"/>
    </source>
</evidence>
<dbReference type="Gene3D" id="3.20.20.450">
    <property type="entry name" value="EAL domain"/>
    <property type="match status" value="1"/>
</dbReference>
<reference evidence="3 4" key="1">
    <citation type="submission" date="2014-12" db="EMBL/GenBank/DDBJ databases">
        <title>Draft Genome Sequence of Pseudoalteromonas luteoviolacea HI1.</title>
        <authorList>
            <person name="Asahina A.Y."/>
            <person name="Hadfield M.G."/>
        </authorList>
    </citation>
    <scope>NUCLEOTIDE SEQUENCE [LARGE SCALE GENOMIC DNA]</scope>
    <source>
        <strain evidence="3 4">HI1</strain>
    </source>
</reference>
<dbReference type="PANTHER" id="PTHR33121">
    <property type="entry name" value="CYCLIC DI-GMP PHOSPHODIESTERASE PDEF"/>
    <property type="match status" value="1"/>
</dbReference>
<evidence type="ECO:0000313" key="3">
    <source>
        <dbReference type="EMBL" id="KID55015.1"/>
    </source>
</evidence>
<name>A0A0C1Q654_9GAMM</name>
<dbReference type="GO" id="GO:0071111">
    <property type="term" value="F:cyclic-guanylate-specific phosphodiesterase activity"/>
    <property type="evidence" value="ECO:0007669"/>
    <property type="project" value="InterPro"/>
</dbReference>
<dbReference type="SMART" id="SM00052">
    <property type="entry name" value="EAL"/>
    <property type="match status" value="1"/>
</dbReference>
<keyword evidence="1" id="KW-1133">Transmembrane helix</keyword>
<gene>
    <name evidence="3" type="ORF">JF50_24660</name>
</gene>
<dbReference type="InterPro" id="IPR043128">
    <property type="entry name" value="Rev_trsase/Diguanyl_cyclase"/>
</dbReference>
<dbReference type="OrthoDB" id="5894408at2"/>
<dbReference type="Pfam" id="PF00563">
    <property type="entry name" value="EAL"/>
    <property type="match status" value="1"/>
</dbReference>
<feature type="transmembrane region" description="Helical" evidence="1">
    <location>
        <begin position="195"/>
        <end position="216"/>
    </location>
</feature>
<dbReference type="AlphaFoldDB" id="A0A0C1Q654"/>
<protein>
    <recommendedName>
        <fullName evidence="2">EAL domain-containing protein</fullName>
    </recommendedName>
</protein>
<sequence length="633" mass="71109">MNKWNFAHRTLSLTWVLVGFLTFVISLAGYVYYTYQSSKAVIMDDIDNKLRIAAHSANLFVGPAYHDSLTDLSTQEFKARSEQLTKLAQSVGVEYIYAMIYDSPHVRFTASSYTIEDVAKGHLTQFKDIYEEATTSNKGAFRSTTEVFEISTDKWGHFKTIFVPHITPNGQIYLTGADITISHIESQLQDNVTQAVLSASFFFCIALLVAGTYILVYRRTLTTDARTGFANRLALEQDLANAKRAHLSLAIISICELEEIISFYGAGVGDKVIQNVMRYFQNLTTPFKVYRLATSKLVLLCDTPNGEHYLNNLISEFPFSRPILNEPLLYIQLKAGIARGNKGLLLENAFIACRQAQQLHQTTYIYGQQTQKTKLLQESNLAIAKTVQSAFDQHRIIPYFTPRASIKEQKVVQYHCAPRVLTEQGVILKSQAFGEVIKHSRLNSQLTKQMLELCVAQFRKTNVAWSLALTPQDLRDPQMMECITQAINRYPQPNLITFELDEQALISQFNDMTAIISILRAKGVNILVNSRNSGLLTISRVLKMSINAVKLDEKLIEQLADNPQVKGLIKHIGEQCKNSQIALIVSGIKCKAQLEQLADTHITLFEGDYIGAAAPHIKESSTRTMLNETPQAL</sequence>
<feature type="transmembrane region" description="Helical" evidence="1">
    <location>
        <begin position="12"/>
        <end position="33"/>
    </location>
</feature>
<organism evidence="3 4">
    <name type="scientific">Pseudoalteromonas luteoviolacea</name>
    <dbReference type="NCBI Taxonomy" id="43657"/>
    <lineage>
        <taxon>Bacteria</taxon>
        <taxon>Pseudomonadati</taxon>
        <taxon>Pseudomonadota</taxon>
        <taxon>Gammaproteobacteria</taxon>
        <taxon>Alteromonadales</taxon>
        <taxon>Pseudoalteromonadaceae</taxon>
        <taxon>Pseudoalteromonas</taxon>
    </lineage>
</organism>
<keyword evidence="1" id="KW-0472">Membrane</keyword>